<dbReference type="PROSITE" id="PS51000">
    <property type="entry name" value="HTH_DEOR_2"/>
    <property type="match status" value="1"/>
</dbReference>
<dbReference type="GO" id="GO:0003700">
    <property type="term" value="F:DNA-binding transcription factor activity"/>
    <property type="evidence" value="ECO:0007669"/>
    <property type="project" value="InterPro"/>
</dbReference>
<dbReference type="InterPro" id="IPR036390">
    <property type="entry name" value="WH_DNA-bd_sf"/>
</dbReference>
<dbReference type="PROSITE" id="PS00894">
    <property type="entry name" value="HTH_DEOR_1"/>
    <property type="match status" value="1"/>
</dbReference>
<evidence type="ECO:0000259" key="4">
    <source>
        <dbReference type="PROSITE" id="PS51000"/>
    </source>
</evidence>
<dbReference type="SMART" id="SM00420">
    <property type="entry name" value="HTH_DEOR"/>
    <property type="match status" value="1"/>
</dbReference>
<dbReference type="SMART" id="SM01134">
    <property type="entry name" value="DeoRC"/>
    <property type="match status" value="1"/>
</dbReference>
<dbReference type="InterPro" id="IPR018356">
    <property type="entry name" value="Tscrpt_reg_HTH_DeoR_CS"/>
</dbReference>
<dbReference type="Proteomes" id="UP000198867">
    <property type="component" value="Unassembled WGS sequence"/>
</dbReference>
<dbReference type="PANTHER" id="PTHR30363:SF44">
    <property type="entry name" value="AGA OPERON TRANSCRIPTIONAL REPRESSOR-RELATED"/>
    <property type="match status" value="1"/>
</dbReference>
<protein>
    <submittedName>
        <fullName evidence="5">Transcriptional regulator, DeoR family</fullName>
    </submittedName>
</protein>
<dbReference type="InterPro" id="IPR036388">
    <property type="entry name" value="WH-like_DNA-bd_sf"/>
</dbReference>
<dbReference type="GO" id="GO:0003677">
    <property type="term" value="F:DNA binding"/>
    <property type="evidence" value="ECO:0007669"/>
    <property type="project" value="UniProtKB-KW"/>
</dbReference>
<dbReference type="InterPro" id="IPR001034">
    <property type="entry name" value="DeoR_HTH"/>
</dbReference>
<dbReference type="RefSeq" id="WP_090708396.1">
    <property type="nucleotide sequence ID" value="NZ_FOVM01000001.1"/>
</dbReference>
<organism evidence="5 6">
    <name type="scientific">Mycetocola miduiensis</name>
    <dbReference type="NCBI Taxonomy" id="995034"/>
    <lineage>
        <taxon>Bacteria</taxon>
        <taxon>Bacillati</taxon>
        <taxon>Actinomycetota</taxon>
        <taxon>Actinomycetes</taxon>
        <taxon>Micrococcales</taxon>
        <taxon>Microbacteriaceae</taxon>
        <taxon>Mycetocola</taxon>
    </lineage>
</organism>
<dbReference type="Pfam" id="PF08220">
    <property type="entry name" value="HTH_DeoR"/>
    <property type="match status" value="1"/>
</dbReference>
<dbReference type="InterPro" id="IPR050313">
    <property type="entry name" value="Carb_Metab_HTH_regulators"/>
</dbReference>
<keyword evidence="2" id="KW-0238">DNA-binding</keyword>
<keyword evidence="6" id="KW-1185">Reference proteome</keyword>
<dbReference type="InterPro" id="IPR037171">
    <property type="entry name" value="NagB/RpiA_transferase-like"/>
</dbReference>
<dbReference type="Pfam" id="PF00455">
    <property type="entry name" value="DeoRC"/>
    <property type="match status" value="1"/>
</dbReference>
<name>A0A1I4YS18_9MICO</name>
<dbReference type="EMBL" id="FOVM01000001">
    <property type="protein sequence ID" value="SFN40410.1"/>
    <property type="molecule type" value="Genomic_DNA"/>
</dbReference>
<sequence>MATTSTVDAESRRERLLEILDTDGIIRLEAAAERLGVSPMTVRRDLADLENDGRLRRVRGGAVPSLRPRSFVERMSTRAEAKLVIAEKAGALVPASGAAAFDASSTVGTLLSRLDGASDLSIATNSFENFQAARRLQGVTALLVGGEAEERTDSFVGLLACQAAGSLHYSRFFTSCAAADPVRGTSEVTLAETQVKLAFVAAADETVLLIDSTKLGQRALARALDWDRISLMVTELDPGDERLDAYRDLTELL</sequence>
<reference evidence="6" key="1">
    <citation type="submission" date="2016-10" db="EMBL/GenBank/DDBJ databases">
        <authorList>
            <person name="Varghese N."/>
            <person name="Submissions S."/>
        </authorList>
    </citation>
    <scope>NUCLEOTIDE SEQUENCE [LARGE SCALE GENOMIC DNA]</scope>
    <source>
        <strain evidence="6">CGMCC 1.11101</strain>
    </source>
</reference>
<dbReference type="AlphaFoldDB" id="A0A1I4YS18"/>
<feature type="domain" description="HTH deoR-type" evidence="4">
    <location>
        <begin position="9"/>
        <end position="64"/>
    </location>
</feature>
<accession>A0A1I4YS18</accession>
<keyword evidence="3" id="KW-0804">Transcription</keyword>
<proteinExistence type="predicted"/>
<evidence type="ECO:0000256" key="2">
    <source>
        <dbReference type="ARBA" id="ARBA00023125"/>
    </source>
</evidence>
<dbReference type="PRINTS" id="PR00037">
    <property type="entry name" value="HTHLACR"/>
</dbReference>
<evidence type="ECO:0000256" key="1">
    <source>
        <dbReference type="ARBA" id="ARBA00023015"/>
    </source>
</evidence>
<dbReference type="SUPFAM" id="SSF46785">
    <property type="entry name" value="Winged helix' DNA-binding domain"/>
    <property type="match status" value="1"/>
</dbReference>
<dbReference type="InterPro" id="IPR014036">
    <property type="entry name" value="DeoR-like_C"/>
</dbReference>
<dbReference type="PANTHER" id="PTHR30363">
    <property type="entry name" value="HTH-TYPE TRANSCRIPTIONAL REGULATOR SRLR-RELATED"/>
    <property type="match status" value="1"/>
</dbReference>
<dbReference type="STRING" id="995034.SAMN05216219_0445"/>
<evidence type="ECO:0000313" key="5">
    <source>
        <dbReference type="EMBL" id="SFN40410.1"/>
    </source>
</evidence>
<evidence type="ECO:0000256" key="3">
    <source>
        <dbReference type="ARBA" id="ARBA00023163"/>
    </source>
</evidence>
<keyword evidence="1" id="KW-0805">Transcription regulation</keyword>
<dbReference type="OrthoDB" id="7688673at2"/>
<gene>
    <name evidence="5" type="ORF">SAMN05216219_0445</name>
</gene>
<dbReference type="Gene3D" id="1.10.10.10">
    <property type="entry name" value="Winged helix-like DNA-binding domain superfamily/Winged helix DNA-binding domain"/>
    <property type="match status" value="1"/>
</dbReference>
<evidence type="ECO:0000313" key="6">
    <source>
        <dbReference type="Proteomes" id="UP000198867"/>
    </source>
</evidence>
<dbReference type="SUPFAM" id="SSF100950">
    <property type="entry name" value="NagB/RpiA/CoA transferase-like"/>
    <property type="match status" value="1"/>
</dbReference>